<name>A0ABS7EGX2_9GAMM</name>
<comment type="caution">
    <text evidence="1">The sequence shown here is derived from an EMBL/GenBank/DDBJ whole genome shotgun (WGS) entry which is preliminary data.</text>
</comment>
<protein>
    <submittedName>
        <fullName evidence="1">Uncharacterized protein</fullName>
    </submittedName>
</protein>
<sequence length="152" mass="16945">MQELLELASSYLYLSSRISNKSGRYINEGERFSVRFSLTNTAPAATQLGAPRFKFLSPYLLVQQTRYAAPLSSSGNPVSLVGNNFTSHLEPGETTSTEVDFIALDTADWSVFHRNEEYVKATVEAPIDTTYLFKALRSFTFSTDIVPQSARD</sequence>
<reference evidence="1" key="1">
    <citation type="submission" date="2021-07" db="EMBL/GenBank/DDBJ databases">
        <title>Neiella marina sp. nov., isolated from the intestinal content of sea cucumber Apostichopus japonicus.</title>
        <authorList>
            <person name="Bai X."/>
        </authorList>
    </citation>
    <scope>NUCLEOTIDE SEQUENCE</scope>
    <source>
        <strain evidence="1">126</strain>
    </source>
</reference>
<evidence type="ECO:0000313" key="2">
    <source>
        <dbReference type="Proteomes" id="UP001166251"/>
    </source>
</evidence>
<keyword evidence="2" id="KW-1185">Reference proteome</keyword>
<dbReference type="EMBL" id="JAHZSS010000012">
    <property type="protein sequence ID" value="MBW8191599.1"/>
    <property type="molecule type" value="Genomic_DNA"/>
</dbReference>
<gene>
    <name evidence="1" type="ORF">K0504_11170</name>
</gene>
<accession>A0ABS7EGX2</accession>
<proteinExistence type="predicted"/>
<evidence type="ECO:0000313" key="1">
    <source>
        <dbReference type="EMBL" id="MBW8191599.1"/>
    </source>
</evidence>
<organism evidence="1 2">
    <name type="scientific">Neiella holothuriorum</name>
    <dbReference type="NCBI Taxonomy" id="2870530"/>
    <lineage>
        <taxon>Bacteria</taxon>
        <taxon>Pseudomonadati</taxon>
        <taxon>Pseudomonadota</taxon>
        <taxon>Gammaproteobacteria</taxon>
        <taxon>Alteromonadales</taxon>
        <taxon>Echinimonadaceae</taxon>
        <taxon>Neiella</taxon>
    </lineage>
</organism>
<dbReference type="RefSeq" id="WP_220104281.1">
    <property type="nucleotide sequence ID" value="NZ_JAHZSS010000012.1"/>
</dbReference>
<dbReference type="Proteomes" id="UP001166251">
    <property type="component" value="Unassembled WGS sequence"/>
</dbReference>